<gene>
    <name evidence="1" type="ORF">OXX778_LOCUS15680</name>
</gene>
<dbReference type="Gene3D" id="3.60.10.10">
    <property type="entry name" value="Endonuclease/exonuclease/phosphatase"/>
    <property type="match status" value="1"/>
</dbReference>
<dbReference type="AlphaFoldDB" id="A0A814FIK3"/>
<dbReference type="OrthoDB" id="10541797at2759"/>
<keyword evidence="2" id="KW-1185">Reference proteome</keyword>
<comment type="caution">
    <text evidence="1">The sequence shown here is derived from an EMBL/GenBank/DDBJ whole genome shotgun (WGS) entry which is preliminary data.</text>
</comment>
<dbReference type="SUPFAM" id="SSF56219">
    <property type="entry name" value="DNase I-like"/>
    <property type="match status" value="1"/>
</dbReference>
<evidence type="ECO:0000313" key="2">
    <source>
        <dbReference type="Proteomes" id="UP000663879"/>
    </source>
</evidence>
<dbReference type="EMBL" id="CAJNOC010003519">
    <property type="protein sequence ID" value="CAF0986190.1"/>
    <property type="molecule type" value="Genomic_DNA"/>
</dbReference>
<evidence type="ECO:0008006" key="3">
    <source>
        <dbReference type="Google" id="ProtNLM"/>
    </source>
</evidence>
<accession>A0A814FIK3</accession>
<reference evidence="1" key="1">
    <citation type="submission" date="2021-02" db="EMBL/GenBank/DDBJ databases">
        <authorList>
            <person name="Nowell W R."/>
        </authorList>
    </citation>
    <scope>NUCLEOTIDE SEQUENCE</scope>
    <source>
        <strain evidence="1">Ploen Becks lab</strain>
    </source>
</reference>
<organism evidence="1 2">
    <name type="scientific">Brachionus calyciflorus</name>
    <dbReference type="NCBI Taxonomy" id="104777"/>
    <lineage>
        <taxon>Eukaryota</taxon>
        <taxon>Metazoa</taxon>
        <taxon>Spiralia</taxon>
        <taxon>Gnathifera</taxon>
        <taxon>Rotifera</taxon>
        <taxon>Eurotatoria</taxon>
        <taxon>Monogononta</taxon>
        <taxon>Pseudotrocha</taxon>
        <taxon>Ploima</taxon>
        <taxon>Brachionidae</taxon>
        <taxon>Brachionus</taxon>
    </lineage>
</organism>
<protein>
    <recommendedName>
        <fullName evidence="3">Endonuclease/exonuclease/phosphatase domain-containing protein</fullName>
    </recommendedName>
</protein>
<name>A0A814FIK3_9BILA</name>
<dbReference type="InterPro" id="IPR036691">
    <property type="entry name" value="Endo/exonu/phosph_ase_sf"/>
</dbReference>
<evidence type="ECO:0000313" key="1">
    <source>
        <dbReference type="EMBL" id="CAF0986190.1"/>
    </source>
</evidence>
<dbReference type="Proteomes" id="UP000663879">
    <property type="component" value="Unassembled WGS sequence"/>
</dbReference>
<proteinExistence type="predicted"/>
<sequence>MDKKNEYNVIKDLREKSHLKNSPLYQSDMQNYQKKGRPFGGQCWILDDSCEIIDYEFFNRHLTYVNFKTNGQEFLCIGVHMPFDDPKKKSNSKSLYELIISRICIYFKMFEERKIPVVILGDFNADPFRQNRFDYIFKDMIKELDLVLISNLNTQFCPYTYEKRSGNSSKYRAKLDHILINKLSIDYPVEIQCNILDDLGNMSDHRGLVINMLLKHSFTIENDNTRIFNKTQDTLINFKNNDILEFYKTSLKKNFELKCQNFCKKNLSISRQEHINNFYEAICDSFDISINQTSEFQNVFQEKQSLPKIKVRKKNWFNLELFNIKKRLVEIRDLLVISACDLLEKEKKDLKKNFRSIQRKNIFLHENKHIKRFEELSLKKNREEFWKYIKRQKKK</sequence>